<organism evidence="1 2">
    <name type="scientific">Lepagella muris</name>
    <dbReference type="NCBI Taxonomy" id="3032870"/>
    <lineage>
        <taxon>Bacteria</taxon>
        <taxon>Pseudomonadati</taxon>
        <taxon>Bacteroidota</taxon>
        <taxon>Bacteroidia</taxon>
        <taxon>Bacteroidales</taxon>
        <taxon>Muribaculaceae</taxon>
        <taxon>Lepagella</taxon>
    </lineage>
</organism>
<accession>A0AC61RJT0</accession>
<name>A0AC61RJT0_9BACT</name>
<evidence type="ECO:0000313" key="2">
    <source>
        <dbReference type="Proteomes" id="UP000306319"/>
    </source>
</evidence>
<dbReference type="Proteomes" id="UP000306319">
    <property type="component" value="Unassembled WGS sequence"/>
</dbReference>
<protein>
    <submittedName>
        <fullName evidence="1">Uncharacterized protein</fullName>
    </submittedName>
</protein>
<reference evidence="1" key="1">
    <citation type="submission" date="2019-04" db="EMBL/GenBank/DDBJ databases">
        <title>Microbes associate with the intestines of laboratory mice.</title>
        <authorList>
            <person name="Navarre W."/>
            <person name="Wong E."/>
            <person name="Huang K."/>
            <person name="Tropini C."/>
            <person name="Ng K."/>
            <person name="Yu B."/>
        </authorList>
    </citation>
    <scope>NUCLEOTIDE SEQUENCE</scope>
    <source>
        <strain evidence="1">NM04_E33</strain>
    </source>
</reference>
<comment type="caution">
    <text evidence="1">The sequence shown here is derived from an EMBL/GenBank/DDBJ whole genome shotgun (WGS) entry which is preliminary data.</text>
</comment>
<sequence>MKKYFNVNHLTKPTLFIFNIVGFVIGILCCSIPSKGSIIEVSNIEQDFKLIPIINYTPDDFPKQIISHFKFDKYSESLFLDRKEDNNIFLWYNDLLDNGIYKFDSVSPKLSTFQYELICKEDSLFVFNPLPTHKVTPRTIKYIGLLKNGNFLIENKGELMSLEDFINSEFGSVENYSQCYINAVKSKFYSSGSGIYDIHSTKEANNVLKNNFIFNLMSNSANDKLCNLLFKLISNRLCISSIQSDKLRNVVGNLSNNHIDALDDFLAGKSYFLPKNSNLHSVFSHEELKIIENIFLEENARLRIAFSFLNSKNLNIDNSGHYISDKDAFNIIKESVFVENE</sequence>
<evidence type="ECO:0000313" key="1">
    <source>
        <dbReference type="EMBL" id="TGY78745.1"/>
    </source>
</evidence>
<proteinExistence type="predicted"/>
<keyword evidence="2" id="KW-1185">Reference proteome</keyword>
<dbReference type="EMBL" id="SRYB01000011">
    <property type="protein sequence ID" value="TGY78745.1"/>
    <property type="molecule type" value="Genomic_DNA"/>
</dbReference>
<gene>
    <name evidence="1" type="ORF">E5331_09230</name>
</gene>